<comment type="catalytic activity">
    <reaction evidence="1">
        <text>Release of an N-terminal aspartate or glutamate from a peptide, with a preference for aspartate.</text>
        <dbReference type="EC" id="3.4.11.21"/>
    </reaction>
</comment>
<dbReference type="GO" id="GO:0005737">
    <property type="term" value="C:cytoplasm"/>
    <property type="evidence" value="ECO:0007669"/>
    <property type="project" value="UniProtKB-ARBA"/>
</dbReference>
<keyword evidence="8 11" id="KW-0378">Hydrolase</keyword>
<evidence type="ECO:0000256" key="8">
    <source>
        <dbReference type="ARBA" id="ARBA00022801"/>
    </source>
</evidence>
<sequence>MEEDFLKFLENCSGSAFNAVEHIKQLFLDNNFQLLKENNLWNLEKGKKYFIIRDDATIFAFAIGGKYEVGNGFIIAGAHLDSPSLKLKPNPFKESEELNLVSCETYGGGVWTTWFDRDLGICGRVVVEEEGQFKSIPIVIKEPLYRIATCAPHLDKRYPKGFVIDKETELPAIGLSEKELLELIQERIGNKSIITYDLYLCDIQKPSLLGMNKEFVVGQGLDNLICSYGAIYGMIRSSKDELLEENCNILMSCIYDDEEIGSTNRRGANSVMLPNIMKRIAYCFNDEKGIEERIQIGESKSIVLSTDVGHAAHPNYPDRTDDKHPVYMNHGLVIETNCSQQLLGDSNVFAIISKLGEEVGVKFQRTVKRQEKGGGGSTIGPKIASHTGLNVIDFGIPLLSMHSIREIGGISDVDSMTRLVAEVMKSFWKYQNSLN</sequence>
<dbReference type="GO" id="GO:0004177">
    <property type="term" value="F:aminopeptidase activity"/>
    <property type="evidence" value="ECO:0007669"/>
    <property type="project" value="UniProtKB-KW"/>
</dbReference>
<name>A0A5K1VFQ4_ENTHI</name>
<accession>A0A5K1VFQ4</accession>
<dbReference type="GO" id="GO:0008237">
    <property type="term" value="F:metallopeptidase activity"/>
    <property type="evidence" value="ECO:0007669"/>
    <property type="project" value="UniProtKB-KW"/>
</dbReference>
<evidence type="ECO:0000313" key="13">
    <source>
        <dbReference type="Proteomes" id="UP000078387"/>
    </source>
</evidence>
<dbReference type="NCBIfam" id="NF002759">
    <property type="entry name" value="PRK02813.1"/>
    <property type="match status" value="1"/>
</dbReference>
<reference evidence="12 13" key="1">
    <citation type="submission" date="2016-05" db="EMBL/GenBank/DDBJ databases">
        <title>First whole genome sequencing of Entamoeba histolytica HM1:IMSS-clone-6.</title>
        <authorList>
            <person name="Mukherjee Avik.K."/>
            <person name="Izumyama S."/>
            <person name="Nakada-Tsukui K."/>
            <person name="Nozaki T."/>
        </authorList>
    </citation>
    <scope>NUCLEOTIDE SEQUENCE [LARGE SCALE GENOMIC DNA]</scope>
    <source>
        <strain evidence="12 13">HM1:IMSS clone 6</strain>
    </source>
</reference>
<keyword evidence="6 11" id="KW-0645">Protease</keyword>
<dbReference type="AlphaFoldDB" id="A0A5K1VFQ4"/>
<dbReference type="InterPro" id="IPR001948">
    <property type="entry name" value="Peptidase_M18"/>
</dbReference>
<comment type="cofactor">
    <cofactor evidence="2">
        <name>Zn(2+)</name>
        <dbReference type="ChEBI" id="CHEBI:29105"/>
    </cofactor>
</comment>
<comment type="caution">
    <text evidence="12">The sequence shown here is derived from an EMBL/GenBank/DDBJ whole genome shotgun (WGS) entry which is preliminary data.</text>
</comment>
<dbReference type="VEuPathDB" id="AmoebaDB:EHI5A_109690"/>
<dbReference type="PRINTS" id="PR00932">
    <property type="entry name" value="AMINO1PTASE"/>
</dbReference>
<proteinExistence type="inferred from homology"/>
<dbReference type="InterPro" id="IPR023358">
    <property type="entry name" value="Peptidase_M18_dom2"/>
</dbReference>
<dbReference type="EMBL" id="BDEQ01000001">
    <property type="protein sequence ID" value="GAT94518.1"/>
    <property type="molecule type" value="Genomic_DNA"/>
</dbReference>
<protein>
    <recommendedName>
        <fullName evidence="4">aspartyl aminopeptidase</fullName>
        <ecNumber evidence="4">3.4.11.21</ecNumber>
    </recommendedName>
</protein>
<evidence type="ECO:0000256" key="2">
    <source>
        <dbReference type="ARBA" id="ARBA00001947"/>
    </source>
</evidence>
<dbReference type="OMA" id="LLDTHYY"/>
<evidence type="ECO:0000256" key="10">
    <source>
        <dbReference type="ARBA" id="ARBA00023049"/>
    </source>
</evidence>
<evidence type="ECO:0000256" key="7">
    <source>
        <dbReference type="ARBA" id="ARBA00022723"/>
    </source>
</evidence>
<evidence type="ECO:0000256" key="11">
    <source>
        <dbReference type="RuleBase" id="RU004386"/>
    </source>
</evidence>
<dbReference type="Proteomes" id="UP000078387">
    <property type="component" value="Unassembled WGS sequence"/>
</dbReference>
<dbReference type="PANTHER" id="PTHR28570">
    <property type="entry name" value="ASPARTYL AMINOPEPTIDASE"/>
    <property type="match status" value="1"/>
</dbReference>
<evidence type="ECO:0000256" key="3">
    <source>
        <dbReference type="ARBA" id="ARBA00008290"/>
    </source>
</evidence>
<organism evidence="12 13">
    <name type="scientific">Entamoeba histolytica</name>
    <dbReference type="NCBI Taxonomy" id="5759"/>
    <lineage>
        <taxon>Eukaryota</taxon>
        <taxon>Amoebozoa</taxon>
        <taxon>Evosea</taxon>
        <taxon>Archamoebae</taxon>
        <taxon>Mastigamoebida</taxon>
        <taxon>Entamoebidae</taxon>
        <taxon>Entamoeba</taxon>
    </lineage>
</organism>
<dbReference type="VEuPathDB" id="AmoebaDB:EHI_021340"/>
<dbReference type="PANTHER" id="PTHR28570:SF3">
    <property type="entry name" value="ASPARTYL AMINOPEPTIDASE"/>
    <property type="match status" value="1"/>
</dbReference>
<evidence type="ECO:0000256" key="5">
    <source>
        <dbReference type="ARBA" id="ARBA00022438"/>
    </source>
</evidence>
<dbReference type="Gene3D" id="2.30.250.10">
    <property type="entry name" value="Aminopeptidase i, Domain 2"/>
    <property type="match status" value="1"/>
</dbReference>
<keyword evidence="7 11" id="KW-0479">Metal-binding</keyword>
<dbReference type="VEuPathDB" id="AmoebaDB:KM1_159050"/>
<evidence type="ECO:0000313" key="12">
    <source>
        <dbReference type="EMBL" id="GAT94518.1"/>
    </source>
</evidence>
<evidence type="ECO:0000256" key="6">
    <source>
        <dbReference type="ARBA" id="ARBA00022670"/>
    </source>
</evidence>
<evidence type="ECO:0000256" key="4">
    <source>
        <dbReference type="ARBA" id="ARBA00011965"/>
    </source>
</evidence>
<dbReference type="Pfam" id="PF02127">
    <property type="entry name" value="Peptidase_M18"/>
    <property type="match status" value="1"/>
</dbReference>
<keyword evidence="9 11" id="KW-0862">Zinc</keyword>
<keyword evidence="5 11" id="KW-0031">Aminopeptidase</keyword>
<dbReference type="SUPFAM" id="SSF101821">
    <property type="entry name" value="Aminopeptidase/glucanase lid domain"/>
    <property type="match status" value="1"/>
</dbReference>
<gene>
    <name evidence="12" type="ORF">CL6EHI_021340</name>
</gene>
<dbReference type="GO" id="GO:0006508">
    <property type="term" value="P:proteolysis"/>
    <property type="evidence" value="ECO:0007669"/>
    <property type="project" value="UniProtKB-KW"/>
</dbReference>
<comment type="similarity">
    <text evidence="3 11">Belongs to the peptidase M18 family.</text>
</comment>
<keyword evidence="10 11" id="KW-0482">Metalloprotease</keyword>
<evidence type="ECO:0000256" key="9">
    <source>
        <dbReference type="ARBA" id="ARBA00022833"/>
    </source>
</evidence>
<dbReference type="SUPFAM" id="SSF53187">
    <property type="entry name" value="Zn-dependent exopeptidases"/>
    <property type="match status" value="1"/>
</dbReference>
<dbReference type="CDD" id="cd05658">
    <property type="entry name" value="M18_DAP"/>
    <property type="match status" value="1"/>
</dbReference>
<dbReference type="EC" id="3.4.11.21" evidence="4"/>
<dbReference type="VEuPathDB" id="AmoebaDB:EHI8A_089920"/>
<evidence type="ECO:0000256" key="1">
    <source>
        <dbReference type="ARBA" id="ARBA00001335"/>
    </source>
</evidence>
<dbReference type="GO" id="GO:0008270">
    <property type="term" value="F:zinc ion binding"/>
    <property type="evidence" value="ECO:0007669"/>
    <property type="project" value="InterPro"/>
</dbReference>
<dbReference type="VEuPathDB" id="AmoebaDB:EHI7A_087290"/>
<dbReference type="Gene3D" id="3.40.630.10">
    <property type="entry name" value="Zn peptidases"/>
    <property type="match status" value="1"/>
</dbReference>